<protein>
    <submittedName>
        <fullName evidence="1">Uncharacterized protein</fullName>
    </submittedName>
</protein>
<reference evidence="1 2" key="1">
    <citation type="journal article" date="2023" name="Genes (Basel)">
        <title>Chromosome-Level Genome Assembly and Circadian Gene Repertoire of the Patagonia Blennie Eleginops maclovinus-The Closest Ancestral Proxy of Antarctic Cryonotothenioids.</title>
        <authorList>
            <person name="Cheng C.C."/>
            <person name="Rivera-Colon A.G."/>
            <person name="Minhas B.F."/>
            <person name="Wilson L."/>
            <person name="Rayamajhi N."/>
            <person name="Vargas-Chacoff L."/>
            <person name="Catchen J.M."/>
        </authorList>
    </citation>
    <scope>NUCLEOTIDE SEQUENCE [LARGE SCALE GENOMIC DNA]</scope>
    <source>
        <strain evidence="1">JMC-PN-2008</strain>
    </source>
</reference>
<accession>A0AAN7XLE7</accession>
<gene>
    <name evidence="1" type="ORF">PBY51_001216</name>
</gene>
<dbReference type="AlphaFoldDB" id="A0AAN7XLE7"/>
<evidence type="ECO:0000313" key="1">
    <source>
        <dbReference type="EMBL" id="KAK5864260.1"/>
    </source>
</evidence>
<comment type="caution">
    <text evidence="1">The sequence shown here is derived from an EMBL/GenBank/DDBJ whole genome shotgun (WGS) entry which is preliminary data.</text>
</comment>
<organism evidence="1 2">
    <name type="scientific">Eleginops maclovinus</name>
    <name type="common">Patagonian blennie</name>
    <name type="synonym">Eleginus maclovinus</name>
    <dbReference type="NCBI Taxonomy" id="56733"/>
    <lineage>
        <taxon>Eukaryota</taxon>
        <taxon>Metazoa</taxon>
        <taxon>Chordata</taxon>
        <taxon>Craniata</taxon>
        <taxon>Vertebrata</taxon>
        <taxon>Euteleostomi</taxon>
        <taxon>Actinopterygii</taxon>
        <taxon>Neopterygii</taxon>
        <taxon>Teleostei</taxon>
        <taxon>Neoteleostei</taxon>
        <taxon>Acanthomorphata</taxon>
        <taxon>Eupercaria</taxon>
        <taxon>Perciformes</taxon>
        <taxon>Notothenioidei</taxon>
        <taxon>Eleginopidae</taxon>
        <taxon>Eleginops</taxon>
    </lineage>
</organism>
<name>A0AAN7XLE7_ELEMC</name>
<keyword evidence="2" id="KW-1185">Reference proteome</keyword>
<dbReference type="EMBL" id="JAUZQC010000011">
    <property type="protein sequence ID" value="KAK5864260.1"/>
    <property type="molecule type" value="Genomic_DNA"/>
</dbReference>
<evidence type="ECO:0000313" key="2">
    <source>
        <dbReference type="Proteomes" id="UP001346869"/>
    </source>
</evidence>
<dbReference type="Proteomes" id="UP001346869">
    <property type="component" value="Unassembled WGS sequence"/>
</dbReference>
<reference evidence="1 2" key="2">
    <citation type="journal article" date="2023" name="Mol. Biol. Evol.">
        <title>Genomics of Secondarily Temperate Adaptation in the Only Non-Antarctic Icefish.</title>
        <authorList>
            <person name="Rivera-Colon A.G."/>
            <person name="Rayamajhi N."/>
            <person name="Minhas B.F."/>
            <person name="Madrigal G."/>
            <person name="Bilyk K.T."/>
            <person name="Yoon V."/>
            <person name="Hune M."/>
            <person name="Gregory S."/>
            <person name="Cheng C.H.C."/>
            <person name="Catchen J.M."/>
        </authorList>
    </citation>
    <scope>NUCLEOTIDE SEQUENCE [LARGE SCALE GENOMIC DNA]</scope>
    <source>
        <strain evidence="1">JMC-PN-2008</strain>
    </source>
</reference>
<sequence>MYSSGKTPLSSSSDSRIRFSSLQNFFDLFPCFFPDGSSFRPIRAQEARLEPPPRTNGEGEEAGLVCIVSPWCVEGRSSSWETSVPVGNVYCDLAIVEFKIKCSLRDE</sequence>
<proteinExistence type="predicted"/>